<accession>A0A2Z6Q1Y0</accession>
<name>A0A2Z6Q1Y0_9GLOM</name>
<dbReference type="AlphaFoldDB" id="A0A2Z6Q1Y0"/>
<comment type="caution">
    <text evidence="1">The sequence shown here is derived from an EMBL/GenBank/DDBJ whole genome shotgun (WGS) entry which is preliminary data.</text>
</comment>
<proteinExistence type="predicted"/>
<dbReference type="Proteomes" id="UP000247702">
    <property type="component" value="Unassembled WGS sequence"/>
</dbReference>
<dbReference type="EMBL" id="BEXD01000068">
    <property type="protein sequence ID" value="GBB83923.1"/>
    <property type="molecule type" value="Genomic_DNA"/>
</dbReference>
<protein>
    <recommendedName>
        <fullName evidence="3">Endonuclease/exonuclease/phosphatase domain-containing protein</fullName>
    </recommendedName>
</protein>
<dbReference type="SUPFAM" id="SSF56219">
    <property type="entry name" value="DNase I-like"/>
    <property type="match status" value="1"/>
</dbReference>
<keyword evidence="2" id="KW-1185">Reference proteome</keyword>
<gene>
    <name evidence="1" type="ORF">RclHR1_10590005</name>
</gene>
<evidence type="ECO:0008006" key="3">
    <source>
        <dbReference type="Google" id="ProtNLM"/>
    </source>
</evidence>
<evidence type="ECO:0000313" key="2">
    <source>
        <dbReference type="Proteomes" id="UP000247702"/>
    </source>
</evidence>
<organism evidence="1 2">
    <name type="scientific">Rhizophagus clarus</name>
    <dbReference type="NCBI Taxonomy" id="94130"/>
    <lineage>
        <taxon>Eukaryota</taxon>
        <taxon>Fungi</taxon>
        <taxon>Fungi incertae sedis</taxon>
        <taxon>Mucoromycota</taxon>
        <taxon>Glomeromycotina</taxon>
        <taxon>Glomeromycetes</taxon>
        <taxon>Glomerales</taxon>
        <taxon>Glomeraceae</taxon>
        <taxon>Rhizophagus</taxon>
    </lineage>
</organism>
<dbReference type="Gene3D" id="3.60.10.10">
    <property type="entry name" value="Endonuclease/exonuclease/phosphatase"/>
    <property type="match status" value="1"/>
</dbReference>
<sequence>MHFLSKRLSSYTVFSSPLNTSQHVRSSEGVLLQHQATHLCSLHTPTSDQALRDATIDLLLQAFSDAKRLSFHHAICDDFNMHLDHFYPIFFNQPQIASKCIHRLFNFLLNNGYVDFTPVNFSDSLGTFHHANVITRIDYVWLCPFLKSFLLTSIISDACDSSLSDHNPVITYFDSSFLLLSIKLACARQLKRRTCRIFLFDSITPSLWEDFSTHIDTLCNISPATFASWHINQMCEYLHSSIIAGANAILPARTVGNDHTPKLLKYLETLLQHYRFLNHILDFFRLNNIYCLYKSIFSPIPVLPTTLSSCRTDNFQQIFATLSHTFKLLRGLHLLKEKEFLDFSIKSHIESRDHNFDTDISSFINSTLSRSHRRIVLDRVFIDHLTAPQLLTDLKDISDAVVDHFQNAVPIKSTPPSHISALPDRMHSEYSPMDNVSPDIYGSLLSPPSLEEWLTIISSMPNDKAPGLSMITYEMLKHLGPTTNSLLLILI</sequence>
<dbReference type="InterPro" id="IPR036691">
    <property type="entry name" value="Endo/exonu/phosph_ase_sf"/>
</dbReference>
<reference evidence="1 2" key="1">
    <citation type="submission" date="2017-11" db="EMBL/GenBank/DDBJ databases">
        <title>The genome of Rhizophagus clarus HR1 reveals common genetic basis of auxotrophy among arbuscular mycorrhizal fungi.</title>
        <authorList>
            <person name="Kobayashi Y."/>
        </authorList>
    </citation>
    <scope>NUCLEOTIDE SEQUENCE [LARGE SCALE GENOMIC DNA]</scope>
    <source>
        <strain evidence="1 2">HR1</strain>
    </source>
</reference>
<evidence type="ECO:0000313" key="1">
    <source>
        <dbReference type="EMBL" id="GBB83923.1"/>
    </source>
</evidence>